<keyword evidence="2 6" id="KW-0812">Transmembrane</keyword>
<keyword evidence="7" id="KW-0732">Signal</keyword>
<evidence type="ECO:0000256" key="2">
    <source>
        <dbReference type="ARBA" id="ARBA00022692"/>
    </source>
</evidence>
<dbReference type="Pfam" id="PF13899">
    <property type="entry name" value="Thioredoxin_7"/>
    <property type="match status" value="1"/>
</dbReference>
<dbReference type="InterPro" id="IPR028250">
    <property type="entry name" value="DsbDN"/>
</dbReference>
<dbReference type="PANTHER" id="PTHR32234:SF3">
    <property type="entry name" value="SUPPRESSION OF COPPER SENSITIVITY PROTEIN"/>
    <property type="match status" value="1"/>
</dbReference>
<dbReference type="PANTHER" id="PTHR32234">
    <property type="entry name" value="THIOL:DISULFIDE INTERCHANGE PROTEIN DSBD"/>
    <property type="match status" value="1"/>
</dbReference>
<evidence type="ECO:0000313" key="11">
    <source>
        <dbReference type="Proteomes" id="UP000317199"/>
    </source>
</evidence>
<evidence type="ECO:0000256" key="7">
    <source>
        <dbReference type="SAM" id="SignalP"/>
    </source>
</evidence>
<feature type="chain" id="PRO_5022130767" evidence="7">
    <location>
        <begin position="24"/>
        <end position="679"/>
    </location>
</feature>
<proteinExistence type="predicted"/>
<feature type="signal peptide" evidence="7">
    <location>
        <begin position="1"/>
        <end position="23"/>
    </location>
</feature>
<dbReference type="Pfam" id="PF02683">
    <property type="entry name" value="DsbD_TM"/>
    <property type="match status" value="1"/>
</dbReference>
<evidence type="ECO:0000256" key="3">
    <source>
        <dbReference type="ARBA" id="ARBA00022748"/>
    </source>
</evidence>
<name>A0A514BSB9_9GAMM</name>
<dbReference type="SUPFAM" id="SSF52833">
    <property type="entry name" value="Thioredoxin-like"/>
    <property type="match status" value="1"/>
</dbReference>
<feature type="transmembrane region" description="Helical" evidence="6">
    <location>
        <begin position="479"/>
        <end position="496"/>
    </location>
</feature>
<feature type="transmembrane region" description="Helical" evidence="6">
    <location>
        <begin position="282"/>
        <end position="308"/>
    </location>
</feature>
<dbReference type="GO" id="GO:0045454">
    <property type="term" value="P:cell redox homeostasis"/>
    <property type="evidence" value="ECO:0007669"/>
    <property type="project" value="TreeGrafter"/>
</dbReference>
<dbReference type="EMBL" id="CP041242">
    <property type="protein sequence ID" value="QDH70292.1"/>
    <property type="molecule type" value="Genomic_DNA"/>
</dbReference>
<dbReference type="InterPro" id="IPR036249">
    <property type="entry name" value="Thioredoxin-like_sf"/>
</dbReference>
<sequence length="679" mass="71773">MTFATSARALLLLFCLLPLPLAAQEQAEGDHVKVTWLVPERFGPQPETIGLHFEVDPHWHVYWLNPGDSGAEPRFDFSGNATVGPPQWPAPTRLPVAHLTNLGYEGSVAYLFEVTPAQGAQQVELSVDLEWLVCEEECIPGFATMSLNRPLGESGQWRPETLQRRDAAAARVPKPGAGSGWTLGAAHVDEGSLSLDASGSGQAPPQLYPKDGAFVSPAEPRVERSGDGWRFRFATQAGMQAPDALGFVLVEGDESWDFDGIATLSGAVAAVPDGGAQGAVALGWLLALAFAGGVILNLMPCVFPVLAIKLFSLIGMPGGTGLQSRLREGLLYTAGVLATFAALGGVFLALRAGGAAVGWGFQLQSPVVVLLLVLLFWTMALAFLGVFELGHGLTRLAGKGGGGSFATGVLAVFVAAPCTGPFMGAALGASATLPAQQAMAIFLGLGAGLAAPFLLLAATPALVERLPKPGPWMDTLRQLLAFPLLATVLWLLWVLGRLGGEGRWLLGGIALLSLSFALWLLRSRRRGLRWTAVVLAVATLGFAVRDADRLSAPATAVATASAWQAYDRARIDAARAVGQAVFIDYTAAWCITCQVNKAVVLDTEETLRLFDDHDVLRVRADWTRYDPAITAALAELGRNSVPVYVFYPANGGAERVLPQILGRGDIRDLFPADSTGDSS</sequence>
<keyword evidence="3" id="KW-0201">Cytochrome c-type biogenesis</keyword>
<dbReference type="AlphaFoldDB" id="A0A514BSB9"/>
<dbReference type="InterPro" id="IPR003834">
    <property type="entry name" value="Cyt_c_assmbl_TM_dom"/>
</dbReference>
<dbReference type="GO" id="GO:0015035">
    <property type="term" value="F:protein-disulfide reductase activity"/>
    <property type="evidence" value="ECO:0007669"/>
    <property type="project" value="TreeGrafter"/>
</dbReference>
<dbReference type="CDD" id="cd02953">
    <property type="entry name" value="DsbDgamma"/>
    <property type="match status" value="1"/>
</dbReference>
<dbReference type="Proteomes" id="UP000317199">
    <property type="component" value="Chromosome"/>
</dbReference>
<dbReference type="Gene3D" id="3.40.30.10">
    <property type="entry name" value="Glutaredoxin"/>
    <property type="match status" value="1"/>
</dbReference>
<evidence type="ECO:0000313" key="10">
    <source>
        <dbReference type="EMBL" id="QDH70292.1"/>
    </source>
</evidence>
<accession>A0A514BSB9</accession>
<protein>
    <submittedName>
        <fullName evidence="10">Glucan 1,4-alpha-glucosidase</fullName>
    </submittedName>
</protein>
<dbReference type="GO" id="GO:0017004">
    <property type="term" value="P:cytochrome complex assembly"/>
    <property type="evidence" value="ECO:0007669"/>
    <property type="project" value="UniProtKB-KW"/>
</dbReference>
<feature type="transmembrane region" description="Helical" evidence="6">
    <location>
        <begin position="502"/>
        <end position="521"/>
    </location>
</feature>
<feature type="transmembrane region" description="Helical" evidence="6">
    <location>
        <begin position="439"/>
        <end position="458"/>
    </location>
</feature>
<gene>
    <name evidence="10" type="ORF">FKV23_09480</name>
</gene>
<evidence type="ECO:0000256" key="4">
    <source>
        <dbReference type="ARBA" id="ARBA00022989"/>
    </source>
</evidence>
<evidence type="ECO:0000256" key="5">
    <source>
        <dbReference type="ARBA" id="ARBA00023136"/>
    </source>
</evidence>
<dbReference type="OrthoDB" id="9811036at2"/>
<dbReference type="Pfam" id="PF11412">
    <property type="entry name" value="DsbD_N"/>
    <property type="match status" value="1"/>
</dbReference>
<keyword evidence="5 6" id="KW-0472">Membrane</keyword>
<dbReference type="GO" id="GO:0016020">
    <property type="term" value="C:membrane"/>
    <property type="evidence" value="ECO:0007669"/>
    <property type="project" value="UniProtKB-SubCell"/>
</dbReference>
<feature type="transmembrane region" description="Helical" evidence="6">
    <location>
        <begin position="405"/>
        <end position="427"/>
    </location>
</feature>
<reference evidence="10 11" key="1">
    <citation type="submission" date="2019-06" db="EMBL/GenBank/DDBJ databases">
        <title>Lysobacter alkalisoli sp. nov. isolated from saline-alkali soil.</title>
        <authorList>
            <person name="Sun J.-Q."/>
            <person name="Xu L."/>
        </authorList>
    </citation>
    <scope>NUCLEOTIDE SEQUENCE [LARGE SCALE GENOMIC DNA]</scope>
    <source>
        <strain evidence="10 11">SJ-36</strain>
    </source>
</reference>
<dbReference type="KEGG" id="lyj:FKV23_09480"/>
<evidence type="ECO:0000259" key="9">
    <source>
        <dbReference type="Pfam" id="PF11412"/>
    </source>
</evidence>
<feature type="transmembrane region" description="Helical" evidence="6">
    <location>
        <begin position="370"/>
        <end position="393"/>
    </location>
</feature>
<feature type="transmembrane region" description="Helical" evidence="6">
    <location>
        <begin position="329"/>
        <end position="350"/>
    </location>
</feature>
<comment type="subcellular location">
    <subcellularLocation>
        <location evidence="1">Membrane</location>
        <topology evidence="1">Multi-pass membrane protein</topology>
    </subcellularLocation>
</comment>
<evidence type="ECO:0000259" key="8">
    <source>
        <dbReference type="Pfam" id="PF02683"/>
    </source>
</evidence>
<evidence type="ECO:0000256" key="1">
    <source>
        <dbReference type="ARBA" id="ARBA00004141"/>
    </source>
</evidence>
<feature type="domain" description="Cytochrome C biogenesis protein transmembrane" evidence="8">
    <location>
        <begin position="285"/>
        <end position="492"/>
    </location>
</feature>
<feature type="domain" description="Thiol:disulfide interchange protein DsbD N-terminal" evidence="9">
    <location>
        <begin position="43"/>
        <end position="146"/>
    </location>
</feature>
<keyword evidence="4 6" id="KW-1133">Transmembrane helix</keyword>
<keyword evidence="11" id="KW-1185">Reference proteome</keyword>
<evidence type="ECO:0000256" key="6">
    <source>
        <dbReference type="SAM" id="Phobius"/>
    </source>
</evidence>
<dbReference type="RefSeq" id="WP_141623627.1">
    <property type="nucleotide sequence ID" value="NZ_CP041242.1"/>
</dbReference>
<organism evidence="10 11">
    <name type="scientific">Marilutibacter alkalisoli</name>
    <dbReference type="NCBI Taxonomy" id="2591633"/>
    <lineage>
        <taxon>Bacteria</taxon>
        <taxon>Pseudomonadati</taxon>
        <taxon>Pseudomonadota</taxon>
        <taxon>Gammaproteobacteria</taxon>
        <taxon>Lysobacterales</taxon>
        <taxon>Lysobacteraceae</taxon>
        <taxon>Marilutibacter</taxon>
    </lineage>
</organism>
<dbReference type="InterPro" id="IPR035671">
    <property type="entry name" value="DsbD_gamma"/>
</dbReference>